<dbReference type="RefSeq" id="YP_010776149.1">
    <property type="nucleotide sequence ID" value="NC_075034.1"/>
</dbReference>
<dbReference type="Proteomes" id="UP000241365">
    <property type="component" value="Segment"/>
</dbReference>
<reference evidence="1 2" key="1">
    <citation type="journal article" date="2016" name="Genome Announc.">
        <title>Complete Genome Sequence of a New Megavirus Family Member Isolated from an Inland Water Lake for the First Time in India.</title>
        <authorList>
            <person name="Chatterjee A."/>
            <person name="Ali F."/>
            <person name="Bange D."/>
            <person name="Kondabagil K."/>
        </authorList>
    </citation>
    <scope>NUCLEOTIDE SEQUENCE [LARGE SCALE GENOMIC DNA]</scope>
    <source>
        <strain evidence="1">1</strain>
    </source>
</reference>
<organism evidence="1 2">
    <name type="scientific">Powai lake megavirus</name>
    <dbReference type="NCBI Taxonomy" id="1842663"/>
    <lineage>
        <taxon>Viruses</taxon>
        <taxon>Varidnaviria</taxon>
        <taxon>Bamfordvirae</taxon>
        <taxon>Nucleocytoviricota</taxon>
        <taxon>Megaviricetes</taxon>
        <taxon>Imitervirales</taxon>
        <taxon>Mimiviridae</taxon>
        <taxon>Megamimivirinae</taxon>
        <taxon>Megavirus</taxon>
        <taxon>Megavirus powaiense</taxon>
    </lineage>
</organism>
<keyword evidence="2" id="KW-1185">Reference proteome</keyword>
<name>A0A167R7S5_9VIRU</name>
<dbReference type="KEGG" id="vg:80512760"/>
<accession>A0A167R7S5</accession>
<sequence>MLNFKKHCCEKIDDCCCPPCMDDCLAQSIECIWKQEFCDATLLKPSGIPSCSCGVMVLTHSLGKCMPKLKINDLPSKSILANNAFYSAEVSCCKWLNLYQIQLPDIPGDNGCKSSGEIYNEALIKLGISVEGDGYSWKGACPNTLSIHSKAVNMHPIEFTKKQIAAIKAVIEYFSCKC</sequence>
<dbReference type="GeneID" id="80512760"/>
<dbReference type="EMBL" id="KU877344">
    <property type="protein sequence ID" value="ANB50398.1"/>
    <property type="molecule type" value="Genomic_DNA"/>
</dbReference>
<protein>
    <submittedName>
        <fullName evidence="1">Uncharacterized protein</fullName>
    </submittedName>
</protein>
<evidence type="ECO:0000313" key="2">
    <source>
        <dbReference type="Proteomes" id="UP000241365"/>
    </source>
</evidence>
<proteinExistence type="predicted"/>
<evidence type="ECO:0000313" key="1">
    <source>
        <dbReference type="EMBL" id="ANB50398.1"/>
    </source>
</evidence>